<dbReference type="PANTHER" id="PTHR43214">
    <property type="entry name" value="TWO-COMPONENT RESPONSE REGULATOR"/>
    <property type="match status" value="1"/>
</dbReference>
<evidence type="ECO:0000259" key="2">
    <source>
        <dbReference type="PROSITE" id="PS50043"/>
    </source>
</evidence>
<dbReference type="PANTHER" id="PTHR43214:SF43">
    <property type="entry name" value="TWO-COMPONENT RESPONSE REGULATOR"/>
    <property type="match status" value="1"/>
</dbReference>
<dbReference type="SMART" id="SM00421">
    <property type="entry name" value="HTH_LUXR"/>
    <property type="match status" value="1"/>
</dbReference>
<dbReference type="SUPFAM" id="SSF46894">
    <property type="entry name" value="C-terminal effector domain of the bipartite response regulators"/>
    <property type="match status" value="1"/>
</dbReference>
<sequence length="164" mass="17738">MSNLEGWTSLVTTLSQRGAILRVLSYTPNSAEAFQALDAGARGYAHALSPAPLLQQVELVTANQGIWVPAELLAQVVGGAFKALGGESRLQEDALALLTERERAVALAVAEGQTNKEVARRLDITERTVKAHLGAIFRKLGVRDRLQMILRISRQDARVTDPGQ</sequence>
<name>A0ABV1NG98_9GAMM</name>
<dbReference type="EMBL" id="JBEGCJ010000005">
    <property type="protein sequence ID" value="MEQ6918087.1"/>
    <property type="molecule type" value="Genomic_DNA"/>
</dbReference>
<evidence type="ECO:0000313" key="4">
    <source>
        <dbReference type="Proteomes" id="UP001442468"/>
    </source>
</evidence>
<dbReference type="InterPro" id="IPR000792">
    <property type="entry name" value="Tscrpt_reg_LuxR_C"/>
</dbReference>
<dbReference type="RefSeq" id="WP_349762363.1">
    <property type="nucleotide sequence ID" value="NZ_JBEGCJ010000005.1"/>
</dbReference>
<dbReference type="PRINTS" id="PR00038">
    <property type="entry name" value="HTHLUXR"/>
</dbReference>
<dbReference type="Proteomes" id="UP001442468">
    <property type="component" value="Unassembled WGS sequence"/>
</dbReference>
<keyword evidence="4" id="KW-1185">Reference proteome</keyword>
<evidence type="ECO:0000256" key="1">
    <source>
        <dbReference type="ARBA" id="ARBA00023125"/>
    </source>
</evidence>
<evidence type="ECO:0000313" key="3">
    <source>
        <dbReference type="EMBL" id="MEQ6918087.1"/>
    </source>
</evidence>
<dbReference type="PROSITE" id="PS00622">
    <property type="entry name" value="HTH_LUXR_1"/>
    <property type="match status" value="1"/>
</dbReference>
<gene>
    <name evidence="3" type="ORF">ABE960_11190</name>
</gene>
<keyword evidence="1" id="KW-0238">DNA-binding</keyword>
<dbReference type="InterPro" id="IPR016032">
    <property type="entry name" value="Sig_transdc_resp-reg_C-effctor"/>
</dbReference>
<proteinExistence type="predicted"/>
<reference evidence="3 4" key="1">
    <citation type="submission" date="2024-05" db="EMBL/GenBank/DDBJ databases">
        <title>Halomonas sp. SSM6 16S ribosomal RNA gene Genome sequencing and assembly.</title>
        <authorList>
            <person name="Yook S."/>
        </authorList>
    </citation>
    <scope>NUCLEOTIDE SEQUENCE [LARGE SCALE GENOMIC DNA]</scope>
    <source>
        <strain evidence="3 4">SSM6</strain>
    </source>
</reference>
<dbReference type="Gene3D" id="3.40.50.2300">
    <property type="match status" value="1"/>
</dbReference>
<protein>
    <submittedName>
        <fullName evidence="3">Response regulator transcription factor</fullName>
    </submittedName>
</protein>
<dbReference type="CDD" id="cd06170">
    <property type="entry name" value="LuxR_C_like"/>
    <property type="match status" value="1"/>
</dbReference>
<accession>A0ABV1NG98</accession>
<comment type="caution">
    <text evidence="3">The sequence shown here is derived from an EMBL/GenBank/DDBJ whole genome shotgun (WGS) entry which is preliminary data.</text>
</comment>
<feature type="domain" description="HTH luxR-type" evidence="2">
    <location>
        <begin position="91"/>
        <end position="156"/>
    </location>
</feature>
<dbReference type="Pfam" id="PF00196">
    <property type="entry name" value="GerE"/>
    <property type="match status" value="1"/>
</dbReference>
<organism evidence="3 4">
    <name type="scientific">Halomonas aquatica</name>
    <dbReference type="NCBI Taxonomy" id="3151123"/>
    <lineage>
        <taxon>Bacteria</taxon>
        <taxon>Pseudomonadati</taxon>
        <taxon>Pseudomonadota</taxon>
        <taxon>Gammaproteobacteria</taxon>
        <taxon>Oceanospirillales</taxon>
        <taxon>Halomonadaceae</taxon>
        <taxon>Halomonas</taxon>
    </lineage>
</organism>
<dbReference type="InterPro" id="IPR039420">
    <property type="entry name" value="WalR-like"/>
</dbReference>
<dbReference type="PROSITE" id="PS50043">
    <property type="entry name" value="HTH_LUXR_2"/>
    <property type="match status" value="1"/>
</dbReference>